<dbReference type="Gene3D" id="3.40.50.10860">
    <property type="entry name" value="Leucine Dehydrogenase, chain A, domain 1"/>
    <property type="match status" value="1"/>
</dbReference>
<accession>A0A3B1C914</accession>
<keyword evidence="3" id="KW-0520">NAD</keyword>
<name>A0A3B1C914_9ZZZZ</name>
<dbReference type="EC" id="1.4.1.9" evidence="5"/>
<dbReference type="PANTHER" id="PTHR42722:SF1">
    <property type="entry name" value="VALINE DEHYDROGENASE"/>
    <property type="match status" value="1"/>
</dbReference>
<keyword evidence="2 5" id="KW-0560">Oxidoreductase</keyword>
<dbReference type="EMBL" id="UOGD01000169">
    <property type="protein sequence ID" value="VAX20444.1"/>
    <property type="molecule type" value="Genomic_DNA"/>
</dbReference>
<reference evidence="5" key="1">
    <citation type="submission" date="2018-06" db="EMBL/GenBank/DDBJ databases">
        <authorList>
            <person name="Zhirakovskaya E."/>
        </authorList>
    </citation>
    <scope>NUCLEOTIDE SEQUENCE</scope>
</reference>
<evidence type="ECO:0000313" key="5">
    <source>
        <dbReference type="EMBL" id="VAX20444.1"/>
    </source>
</evidence>
<dbReference type="SUPFAM" id="SSF51735">
    <property type="entry name" value="NAD(P)-binding Rossmann-fold domains"/>
    <property type="match status" value="1"/>
</dbReference>
<dbReference type="SUPFAM" id="SSF53223">
    <property type="entry name" value="Aminoacid dehydrogenase-like, N-terminal domain"/>
    <property type="match status" value="1"/>
</dbReference>
<evidence type="ECO:0000256" key="3">
    <source>
        <dbReference type="ARBA" id="ARBA00023027"/>
    </source>
</evidence>
<proteinExistence type="inferred from homology"/>
<dbReference type="Pfam" id="PF00208">
    <property type="entry name" value="ELFV_dehydrog"/>
    <property type="match status" value="1"/>
</dbReference>
<dbReference type="SMART" id="SM00839">
    <property type="entry name" value="ELFV_dehydrog"/>
    <property type="match status" value="1"/>
</dbReference>
<evidence type="ECO:0000256" key="2">
    <source>
        <dbReference type="ARBA" id="ARBA00023002"/>
    </source>
</evidence>
<dbReference type="GO" id="GO:0006520">
    <property type="term" value="P:amino acid metabolic process"/>
    <property type="evidence" value="ECO:0007669"/>
    <property type="project" value="InterPro"/>
</dbReference>
<dbReference type="InterPro" id="IPR016211">
    <property type="entry name" value="Glu/Phe/Leu/Val/Trp_DH_bac/arc"/>
</dbReference>
<dbReference type="InterPro" id="IPR006095">
    <property type="entry name" value="Glu/Leu/Phe/Val/Trp_DH"/>
</dbReference>
<feature type="domain" description="Glutamate/phenylalanine/leucine/valine/L-tryptophan dehydrogenase C-terminal" evidence="4">
    <location>
        <begin position="198"/>
        <end position="413"/>
    </location>
</feature>
<dbReference type="InterPro" id="IPR033524">
    <property type="entry name" value="Glu/Leu/Phe/Val_DH_AS"/>
</dbReference>
<gene>
    <name evidence="5" type="ORF">MNBD_IGNAVI01-3071</name>
</gene>
<dbReference type="Gene3D" id="3.40.50.720">
    <property type="entry name" value="NAD(P)-binding Rossmann-like Domain"/>
    <property type="match status" value="1"/>
</dbReference>
<dbReference type="PRINTS" id="PR00082">
    <property type="entry name" value="GLFDHDRGNASE"/>
</dbReference>
<dbReference type="PROSITE" id="PS00074">
    <property type="entry name" value="GLFV_DEHYDROGENASE"/>
    <property type="match status" value="1"/>
</dbReference>
<dbReference type="GO" id="GO:0050049">
    <property type="term" value="F:L-leucine dehydrogenase activity"/>
    <property type="evidence" value="ECO:0007669"/>
    <property type="project" value="UniProtKB-EC"/>
</dbReference>
<dbReference type="InterPro" id="IPR006096">
    <property type="entry name" value="Glu/Leu/Phe/Val/Trp_DH_C"/>
</dbReference>
<evidence type="ECO:0000259" key="4">
    <source>
        <dbReference type="SMART" id="SM00839"/>
    </source>
</evidence>
<dbReference type="InterPro" id="IPR046346">
    <property type="entry name" value="Aminoacid_DH-like_N_sf"/>
</dbReference>
<dbReference type="Pfam" id="PF02812">
    <property type="entry name" value="ELFV_dehydrog_N"/>
    <property type="match status" value="1"/>
</dbReference>
<dbReference type="PANTHER" id="PTHR42722">
    <property type="entry name" value="LEUCINE DEHYDROGENASE"/>
    <property type="match status" value="1"/>
</dbReference>
<sequence>MSEKKLLQLTPTEFVRFLNDEKISRFYFVYDKENRKVKTSHHALQEIAEFLENDKRDFEEHEGIFVQLSLKYDTLLGAFVHRTNRGQAAGGVRYWDYDNMEDYLRDGMRLAKGMTHKNALAGLWWGGGKGVMAHNPSVEKNDPAVREFLYKEYGKFMTSLKGCYVTAEDVGTSVEDMANIFSNTRFTTCIPYSVGGSGNPSIPTARGVIAGMEAAMDYLNGETLEGKTIAIQGLGHVAQPMIKFLFDKNIGKIVACDIFPEAVENAKKEFENKNLEVRLVNKNDNSILFEECDILAPCATGGILNSETIQSIKAKIICGAANNQLEDPIADDERLFERNIIYVPDFLTNRMGIVNCADEQAGFVNNDPIIEKHLSKDWEYSIHKTTLRVLERSKAAKIPPGKVAVELADKLSRELNPIYGHRSQLIINSLVESHWENLG</sequence>
<organism evidence="5">
    <name type="scientific">hydrothermal vent metagenome</name>
    <dbReference type="NCBI Taxonomy" id="652676"/>
    <lineage>
        <taxon>unclassified sequences</taxon>
        <taxon>metagenomes</taxon>
        <taxon>ecological metagenomes</taxon>
    </lineage>
</organism>
<comment type="similarity">
    <text evidence="1">Belongs to the Glu/Leu/Phe/Val dehydrogenases family.</text>
</comment>
<dbReference type="AlphaFoldDB" id="A0A3B1C914"/>
<protein>
    <submittedName>
        <fullName evidence="5">Branched-chain amino acid dehydrogenase [deaminating]</fullName>
        <ecNumber evidence="5">1.4.1.9</ecNumber>
    </submittedName>
</protein>
<dbReference type="InterPro" id="IPR006097">
    <property type="entry name" value="Glu/Leu/Phe/Val/Trp_DH_dimer"/>
</dbReference>
<dbReference type="InterPro" id="IPR036291">
    <property type="entry name" value="NAD(P)-bd_dom_sf"/>
</dbReference>
<evidence type="ECO:0000256" key="1">
    <source>
        <dbReference type="ARBA" id="ARBA00006382"/>
    </source>
</evidence>